<feature type="transmembrane region" description="Helical" evidence="1">
    <location>
        <begin position="345"/>
        <end position="367"/>
    </location>
</feature>
<evidence type="ECO:0000313" key="3">
    <source>
        <dbReference type="Proteomes" id="UP000568380"/>
    </source>
</evidence>
<keyword evidence="1" id="KW-0472">Membrane</keyword>
<feature type="transmembrane region" description="Helical" evidence="1">
    <location>
        <begin position="494"/>
        <end position="516"/>
    </location>
</feature>
<dbReference type="InterPro" id="IPR029058">
    <property type="entry name" value="AB_hydrolase_fold"/>
</dbReference>
<dbReference type="EMBL" id="JACHIN010000021">
    <property type="protein sequence ID" value="MBB5084150.1"/>
    <property type="molecule type" value="Genomic_DNA"/>
</dbReference>
<organism evidence="2 3">
    <name type="scientific">Nonomuraea endophytica</name>
    <dbReference type="NCBI Taxonomy" id="714136"/>
    <lineage>
        <taxon>Bacteria</taxon>
        <taxon>Bacillati</taxon>
        <taxon>Actinomycetota</taxon>
        <taxon>Actinomycetes</taxon>
        <taxon>Streptosporangiales</taxon>
        <taxon>Streptosporangiaceae</taxon>
        <taxon>Nonomuraea</taxon>
    </lineage>
</organism>
<feature type="transmembrane region" description="Helical" evidence="1">
    <location>
        <begin position="434"/>
        <end position="457"/>
    </location>
</feature>
<accession>A0A7W8ADL5</accession>
<dbReference type="AlphaFoldDB" id="A0A7W8ADL5"/>
<feature type="transmembrane region" description="Helical" evidence="1">
    <location>
        <begin position="240"/>
        <end position="258"/>
    </location>
</feature>
<feature type="transmembrane region" description="Helical" evidence="1">
    <location>
        <begin position="123"/>
        <end position="139"/>
    </location>
</feature>
<feature type="transmembrane region" description="Helical" evidence="1">
    <location>
        <begin position="83"/>
        <end position="102"/>
    </location>
</feature>
<evidence type="ECO:0000256" key="1">
    <source>
        <dbReference type="SAM" id="Phobius"/>
    </source>
</evidence>
<dbReference type="RefSeq" id="WP_184973841.1">
    <property type="nucleotide sequence ID" value="NZ_JACHIN010000021.1"/>
</dbReference>
<feature type="transmembrane region" description="Helical" evidence="1">
    <location>
        <begin position="528"/>
        <end position="550"/>
    </location>
</feature>
<gene>
    <name evidence="2" type="ORF">HNR40_009658</name>
</gene>
<evidence type="ECO:0008006" key="4">
    <source>
        <dbReference type="Google" id="ProtNLM"/>
    </source>
</evidence>
<reference evidence="2 3" key="1">
    <citation type="submission" date="2020-08" db="EMBL/GenBank/DDBJ databases">
        <title>Genomic Encyclopedia of Type Strains, Phase IV (KMG-IV): sequencing the most valuable type-strain genomes for metagenomic binning, comparative biology and taxonomic classification.</title>
        <authorList>
            <person name="Goeker M."/>
        </authorList>
    </citation>
    <scope>NUCLEOTIDE SEQUENCE [LARGE SCALE GENOMIC DNA]</scope>
    <source>
        <strain evidence="2 3">DSM 45385</strain>
    </source>
</reference>
<keyword evidence="1" id="KW-1133">Transmembrane helix</keyword>
<dbReference type="SUPFAM" id="SSF53474">
    <property type="entry name" value="alpha/beta-Hydrolases"/>
    <property type="match status" value="1"/>
</dbReference>
<name>A0A7W8ADL5_9ACTN</name>
<keyword evidence="1" id="KW-0812">Transmembrane</keyword>
<feature type="transmembrane region" description="Helical" evidence="1">
    <location>
        <begin position="304"/>
        <end position="325"/>
    </location>
</feature>
<keyword evidence="3" id="KW-1185">Reference proteome</keyword>
<feature type="transmembrane region" description="Helical" evidence="1">
    <location>
        <begin position="177"/>
        <end position="198"/>
    </location>
</feature>
<sequence length="798" mass="84815">MDGFHDTTTAGVTELRVHGVSGTPPADILNHPHPRQVCGDDEAGFYRRWWPGGQPTSPDADLPGIRRREAYAWGGLTSGGKTIALWLLLLPFALVNLAYFMLPRPAAASRWGVLLRNVAEAGLRLYALLLTGALVGAVTKSAVDLIGWQCAAAGRGCTLPGAPSWVQWLNALWPREISPRLALTALVPFAVVVLLWVIGRRTWKRDEATDMPSNGAEPAAALLAQPRLWHGEAPVGRLRALHLAFALGSIGLVVALPYTGTGVGLALTLANAGVQVAAVLLVLLPGVARRVNPRSGSDGRGLDVVCVVVRWAGLGAFVVTFLVALNGLPNGAPAYRLPTGVLGQVQFALTLGVALLLLAVVLGLALMDRQPEARRPVGGMASWFVLMAATACVNALGLGVVFWTASFFGVPDSMNTGITAAGPGRRLFLGDETWWTAALLPVVGVGAVVVGIVLVGVRLKVAAELGPKLAKQYGAENQATVAHMWALASLTDKAGLVLGVLSGFGLVGFAVVTVIYQRNLLIPVGGVAGLMATLGSWALAALLVGLVLLGRRAYSDNGLRRTVGILWDICTFWPRAIHPLAPPCYTERVIPDLLSRLRTLAPGDTDRVLLSGHSQGSVIAVAAIMQLPPQMKKRVSLLTHGSPLRRLYAAFFPAYFGPDCLKEVAREVKWINLYRRSDPIGGPIFHRIPNAAADPEETPRKQGSITGHVTEWATAELTESATGPLMGSVTRPASGHVVDRHCWDPARPEHGERLPIAYWHSDYWLDPAYQESVAILTERPGGPAVTVARVAAPDQVSS</sequence>
<feature type="transmembrane region" description="Helical" evidence="1">
    <location>
        <begin position="264"/>
        <end position="284"/>
    </location>
</feature>
<protein>
    <recommendedName>
        <fullName evidence="4">Lipase family protein</fullName>
    </recommendedName>
</protein>
<evidence type="ECO:0000313" key="2">
    <source>
        <dbReference type="EMBL" id="MBB5084150.1"/>
    </source>
</evidence>
<proteinExistence type="predicted"/>
<comment type="caution">
    <text evidence="2">The sequence shown here is derived from an EMBL/GenBank/DDBJ whole genome shotgun (WGS) entry which is preliminary data.</text>
</comment>
<feature type="transmembrane region" description="Helical" evidence="1">
    <location>
        <begin position="379"/>
        <end position="405"/>
    </location>
</feature>
<dbReference type="Proteomes" id="UP000568380">
    <property type="component" value="Unassembled WGS sequence"/>
</dbReference>